<gene>
    <name evidence="2" type="ORF">DN310_25975</name>
</gene>
<organism evidence="2">
    <name type="scientific">Salmonella enterica subsp. salamae</name>
    <dbReference type="NCBI Taxonomy" id="59202"/>
    <lineage>
        <taxon>Bacteria</taxon>
        <taxon>Pseudomonadati</taxon>
        <taxon>Pseudomonadota</taxon>
        <taxon>Gammaproteobacteria</taxon>
        <taxon>Enterobacterales</taxon>
        <taxon>Enterobacteriaceae</taxon>
        <taxon>Salmonella</taxon>
    </lineage>
</organism>
<evidence type="ECO:0000256" key="1">
    <source>
        <dbReference type="SAM" id="MobiDB-lite"/>
    </source>
</evidence>
<dbReference type="AlphaFoldDB" id="A0A5Y3MZK4"/>
<protein>
    <submittedName>
        <fullName evidence="2">Uncharacterized protein</fullName>
    </submittedName>
</protein>
<proteinExistence type="predicted"/>
<dbReference type="EMBL" id="AAIVAV010000059">
    <property type="protein sequence ID" value="ECI4012648.1"/>
    <property type="molecule type" value="Genomic_DNA"/>
</dbReference>
<accession>A0A5Y3MZK4</accession>
<feature type="region of interest" description="Disordered" evidence="1">
    <location>
        <begin position="59"/>
        <end position="80"/>
    </location>
</feature>
<dbReference type="Proteomes" id="UP000839598">
    <property type="component" value="Unassembled WGS sequence"/>
</dbReference>
<comment type="caution">
    <text evidence="2">The sequence shown here is derived from an EMBL/GenBank/DDBJ whole genome shotgun (WGS) entry which is preliminary data.</text>
</comment>
<sequence length="80" mass="8640">MDESRDPPQRREARFAKRRCALQPGSLTAGVRKAQETARKKGGVTGTVAASLPLTLRQWDGNPLPRRGRAGTAQLARCAA</sequence>
<name>A0A5Y3MZK4_SALER</name>
<evidence type="ECO:0000313" key="2">
    <source>
        <dbReference type="EMBL" id="ECI4012648.1"/>
    </source>
</evidence>
<reference evidence="2" key="1">
    <citation type="submission" date="2018-06" db="EMBL/GenBank/DDBJ databases">
        <authorList>
            <person name="Ashton P.M."/>
            <person name="Dallman T."/>
            <person name="Nair S."/>
            <person name="De Pinna E."/>
            <person name="Peters T."/>
            <person name="Grant K."/>
        </authorList>
    </citation>
    <scope>NUCLEOTIDE SEQUENCE [LARGE SCALE GENOMIC DNA]</scope>
    <source>
        <strain evidence="2">275803</strain>
    </source>
</reference>